<protein>
    <submittedName>
        <fullName evidence="1">Uncharacterized protein</fullName>
    </submittedName>
</protein>
<reference evidence="1 2" key="1">
    <citation type="journal article" date="2016" name="Sci. Rep.">
        <title>Metabolic traits of an uncultured archaeal lineage -MSBL1- from brine pools of the Red Sea.</title>
        <authorList>
            <person name="Mwirichia R."/>
            <person name="Alam I."/>
            <person name="Rashid M."/>
            <person name="Vinu M."/>
            <person name="Ba-Alawi W."/>
            <person name="Anthony Kamau A."/>
            <person name="Kamanda Ngugi D."/>
            <person name="Goker M."/>
            <person name="Klenk H.P."/>
            <person name="Bajic V."/>
            <person name="Stingl U."/>
        </authorList>
    </citation>
    <scope>NUCLEOTIDE SEQUENCE [LARGE SCALE GENOMIC DNA]</scope>
    <source>
        <strain evidence="1">SCGC-AAA259E19</strain>
    </source>
</reference>
<keyword evidence="2" id="KW-1185">Reference proteome</keyword>
<evidence type="ECO:0000313" key="2">
    <source>
        <dbReference type="Proteomes" id="UP000070284"/>
    </source>
</evidence>
<proteinExistence type="predicted"/>
<accession>A0A133UKA0</accession>
<dbReference type="AlphaFoldDB" id="A0A133UKA0"/>
<sequence length="433" mass="50505">MPRGVFTSDQHNNFRRSSFELDLGFEKIIDLLDVEPLFNIPSCVVKAKKGDKTEYPIHGEVFDGKLDSKNENWENAEGLLRHRNTRFYLNEAGERSFFSEKKLESYLSGSIYEKEFSQGATLVPRNFWFVDIVSHPKFGINPEKPYLKTTEIKYAKGDYKDINMSGNVDNRFLFATLRGSEIVPFYHLPFRVCVLPVKRGDLDFKMWSENKARKRGYDGLANWLEEVERLWKKKGGKDREESAVEWLNYRNKIEKQNPNAKYKVLYLTSGKNIAACMLDFENIELKAEVNGKKVPLTDFVADYMTYYYETNNKDEALYLTSLLNSPSVNKMIKGMQSRGLFGERHICKKVLELSIPPFDSNNELHRKLIELSKKCRDKAKEVLPKWIEKYKGIAWIRKGVRDDLQDELKEISNLSLEVMSKVEESRSKIEDWS</sequence>
<name>A0A133UKA0_9EURY</name>
<comment type="caution">
    <text evidence="1">The sequence shown here is derived from an EMBL/GenBank/DDBJ whole genome shotgun (WGS) entry which is preliminary data.</text>
</comment>
<dbReference type="EMBL" id="LHXO01000047">
    <property type="protein sequence ID" value="KXA94635.1"/>
    <property type="molecule type" value="Genomic_DNA"/>
</dbReference>
<dbReference type="Proteomes" id="UP000070284">
    <property type="component" value="Unassembled WGS sequence"/>
</dbReference>
<organism evidence="1 2">
    <name type="scientific">candidate division MSBL1 archaeon SCGC-AAA259E19</name>
    <dbReference type="NCBI Taxonomy" id="1698264"/>
    <lineage>
        <taxon>Archaea</taxon>
        <taxon>Methanobacteriati</taxon>
        <taxon>Methanobacteriota</taxon>
        <taxon>candidate division MSBL1</taxon>
    </lineage>
</organism>
<evidence type="ECO:0000313" key="1">
    <source>
        <dbReference type="EMBL" id="KXA94635.1"/>
    </source>
</evidence>
<gene>
    <name evidence="1" type="ORF">AKJ65_03880</name>
</gene>